<dbReference type="InterPro" id="IPR016024">
    <property type="entry name" value="ARM-type_fold"/>
</dbReference>
<dbReference type="PATRIC" id="fig|1618207.4.peg.86"/>
<gene>
    <name evidence="1" type="ORF">UM93_00405</name>
</gene>
<organism evidence="1 2">
    <name type="scientific">Psychromicrobium lacuslunae</name>
    <dbReference type="NCBI Taxonomy" id="1618207"/>
    <lineage>
        <taxon>Bacteria</taxon>
        <taxon>Bacillati</taxon>
        <taxon>Actinomycetota</taxon>
        <taxon>Actinomycetes</taxon>
        <taxon>Micrococcales</taxon>
        <taxon>Micrococcaceae</taxon>
        <taxon>Psychromicrobium</taxon>
    </lineage>
</organism>
<name>A0A0D4C2B6_9MICC</name>
<dbReference type="HOGENOM" id="CLU_1494553_0_0_11"/>
<dbReference type="InterPro" id="IPR011989">
    <property type="entry name" value="ARM-like"/>
</dbReference>
<dbReference type="EMBL" id="CP011005">
    <property type="protein sequence ID" value="AJT42743.1"/>
    <property type="molecule type" value="Genomic_DNA"/>
</dbReference>
<evidence type="ECO:0000313" key="2">
    <source>
        <dbReference type="Proteomes" id="UP000061839"/>
    </source>
</evidence>
<dbReference type="Gene3D" id="1.25.10.10">
    <property type="entry name" value="Leucine-rich Repeat Variant"/>
    <property type="match status" value="1"/>
</dbReference>
<dbReference type="STRING" id="1618207.UM93_00405"/>
<dbReference type="Proteomes" id="UP000061839">
    <property type="component" value="Chromosome"/>
</dbReference>
<dbReference type="SUPFAM" id="SSF48371">
    <property type="entry name" value="ARM repeat"/>
    <property type="match status" value="1"/>
</dbReference>
<sequence>MEQGLARYGYAPMIDGIIALLQGNTPEIEIQAFAGTTGWAPYWLPTWGARACLYLWHEDCTEPILAGLGSEYWRVREMCAKVCRYREIGTDELAPLLEDPTPRVRAAAARALGQLGEAEHAAAVQELLKDAEPLVREAAQAALKALAARLERNFD</sequence>
<proteinExistence type="predicted"/>
<dbReference type="AlphaFoldDB" id="A0A0D4C2B6"/>
<keyword evidence="2" id="KW-1185">Reference proteome</keyword>
<protein>
    <recommendedName>
        <fullName evidence="3">HEAT repeat domain-containing protein</fullName>
    </recommendedName>
</protein>
<dbReference type="Pfam" id="PF13646">
    <property type="entry name" value="HEAT_2"/>
    <property type="match status" value="1"/>
</dbReference>
<accession>A0A0D4C2B6</accession>
<evidence type="ECO:0000313" key="1">
    <source>
        <dbReference type="EMBL" id="AJT42743.1"/>
    </source>
</evidence>
<evidence type="ECO:0008006" key="3">
    <source>
        <dbReference type="Google" id="ProtNLM"/>
    </source>
</evidence>
<dbReference type="KEGG" id="ari:UM93_00405"/>
<reference evidence="1 2" key="1">
    <citation type="journal article" date="2015" name="Genome Announc.">
        <title>Complete Genome Sequencing of Protease-Producing Novel Arthrobacter sp. Strain IHBB 11108 Using PacBio Single-Molecule Real-Time Sequencing Technology.</title>
        <authorList>
            <person name="Kiran S."/>
            <person name="Swarnkar M.K."/>
            <person name="Pal M."/>
            <person name="Thakur R."/>
            <person name="Tewari R."/>
            <person name="Singh A.K."/>
            <person name="Gulati A."/>
        </authorList>
    </citation>
    <scope>NUCLEOTIDE SEQUENCE [LARGE SCALE GENOMIC DNA]</scope>
    <source>
        <strain evidence="1 2">IHBB 11108</strain>
    </source>
</reference>